<evidence type="ECO:0000313" key="2">
    <source>
        <dbReference type="EMBL" id="CAA9993666.1"/>
    </source>
</evidence>
<name>A0A6H5FVE9_9HEMI</name>
<protein>
    <submittedName>
        <fullName evidence="2">Uncharacterized protein</fullName>
    </submittedName>
</protein>
<feature type="region of interest" description="Disordered" evidence="1">
    <location>
        <begin position="22"/>
        <end position="83"/>
    </location>
</feature>
<accession>A0A6H5FVE9</accession>
<dbReference type="EMBL" id="CADCXU010000993">
    <property type="protein sequence ID" value="CAA9993666.1"/>
    <property type="molecule type" value="Genomic_DNA"/>
</dbReference>
<gene>
    <name evidence="2" type="ORF">NTEN_LOCUS566</name>
</gene>
<reference evidence="2 3" key="1">
    <citation type="submission" date="2020-02" db="EMBL/GenBank/DDBJ databases">
        <authorList>
            <person name="Ferguson B K."/>
        </authorList>
    </citation>
    <scope>NUCLEOTIDE SEQUENCE [LARGE SCALE GENOMIC DNA]</scope>
</reference>
<feature type="compositionally biased region" description="Basic and acidic residues" evidence="1">
    <location>
        <begin position="28"/>
        <end position="44"/>
    </location>
</feature>
<evidence type="ECO:0000256" key="1">
    <source>
        <dbReference type="SAM" id="MobiDB-lite"/>
    </source>
</evidence>
<proteinExistence type="predicted"/>
<dbReference type="AlphaFoldDB" id="A0A6H5FVE9"/>
<evidence type="ECO:0000313" key="3">
    <source>
        <dbReference type="Proteomes" id="UP000479000"/>
    </source>
</evidence>
<feature type="compositionally biased region" description="Basic and acidic residues" evidence="1">
    <location>
        <begin position="194"/>
        <end position="204"/>
    </location>
</feature>
<dbReference type="Proteomes" id="UP000479000">
    <property type="component" value="Unassembled WGS sequence"/>
</dbReference>
<keyword evidence="3" id="KW-1185">Reference proteome</keyword>
<feature type="region of interest" description="Disordered" evidence="1">
    <location>
        <begin position="180"/>
        <end position="221"/>
    </location>
</feature>
<feature type="compositionally biased region" description="Pro residues" evidence="1">
    <location>
        <begin position="61"/>
        <end position="77"/>
    </location>
</feature>
<sequence length="221" mass="22976">MSPGPGIGRKQGKAGIVKVDAMSSEVGQESRDSSRALYTHDPERPAGACPADFANGVSLMGPPPAGPRPPPAGPLPAPAGRARASTVRFPPHVLRIRDDTSNSIIPLDINLFGTSPFVEGPESSVGNGKFSNPGLDGLEGMYMSSVLPLANGLEKPGVPWGSPSAGDPGAGTRNLSAWLFPGAELESSPTSRSFRPEQPQEDRQTLPPPVGGKHFTLTRVD</sequence>
<organism evidence="2 3">
    <name type="scientific">Nesidiocoris tenuis</name>
    <dbReference type="NCBI Taxonomy" id="355587"/>
    <lineage>
        <taxon>Eukaryota</taxon>
        <taxon>Metazoa</taxon>
        <taxon>Ecdysozoa</taxon>
        <taxon>Arthropoda</taxon>
        <taxon>Hexapoda</taxon>
        <taxon>Insecta</taxon>
        <taxon>Pterygota</taxon>
        <taxon>Neoptera</taxon>
        <taxon>Paraneoptera</taxon>
        <taxon>Hemiptera</taxon>
        <taxon>Heteroptera</taxon>
        <taxon>Panheteroptera</taxon>
        <taxon>Cimicomorpha</taxon>
        <taxon>Miridae</taxon>
        <taxon>Dicyphina</taxon>
        <taxon>Nesidiocoris</taxon>
    </lineage>
</organism>